<evidence type="ECO:0000313" key="1">
    <source>
        <dbReference type="Proteomes" id="UP000095286"/>
    </source>
</evidence>
<name>A0AC35TP59_9BILA</name>
<protein>
    <submittedName>
        <fullName evidence="2">Brix domain-containing protein</fullName>
    </submittedName>
</protein>
<evidence type="ECO:0000313" key="2">
    <source>
        <dbReference type="WBParaSite" id="RSKR_0000252000.1"/>
    </source>
</evidence>
<dbReference type="WBParaSite" id="RSKR_0000252000.1">
    <property type="protein sequence ID" value="RSKR_0000252000.1"/>
    <property type="gene ID" value="RSKR_0000252000"/>
</dbReference>
<accession>A0AC35TP59</accession>
<organism evidence="1 2">
    <name type="scientific">Rhabditophanes sp. KR3021</name>
    <dbReference type="NCBI Taxonomy" id="114890"/>
    <lineage>
        <taxon>Eukaryota</taxon>
        <taxon>Metazoa</taxon>
        <taxon>Ecdysozoa</taxon>
        <taxon>Nematoda</taxon>
        <taxon>Chromadorea</taxon>
        <taxon>Rhabditida</taxon>
        <taxon>Tylenchina</taxon>
        <taxon>Panagrolaimomorpha</taxon>
        <taxon>Strongyloidoidea</taxon>
        <taxon>Alloionematidae</taxon>
        <taxon>Rhabditophanes</taxon>
    </lineage>
</organism>
<sequence>MPKGDIGKKKKNQAEIKAKFKAKREKKEAGIKCENPHTRTIENTRDKCETMIDLEDEEVMHDQANDEFSSYFNRETTPKILMTTSLHAKSASFELMRELAEVIPNVEVHSRKLVPIKKIVEQAIEKEFTDLIIIQEDRKKPKGLLFCHLPDGPTAYFKINTMEPSKKIKNLGEKTDHYPELILNNFDTRLGFTVGRMFAAIFPQDPEFKGRRVVTFHNQRDYIFFRHHRYELKKDNTRAALQELGPRFTLRLKWLQKGTYDTIQGEYEWVLKRHQMEPNRRTFVL</sequence>
<dbReference type="Proteomes" id="UP000095286">
    <property type="component" value="Unplaced"/>
</dbReference>
<reference evidence="2" key="1">
    <citation type="submission" date="2016-11" db="UniProtKB">
        <authorList>
            <consortium name="WormBaseParasite"/>
        </authorList>
    </citation>
    <scope>IDENTIFICATION</scope>
    <source>
        <strain evidence="2">KR3021</strain>
    </source>
</reference>
<proteinExistence type="predicted"/>